<dbReference type="Proteomes" id="UP000051450">
    <property type="component" value="Unassembled WGS sequence"/>
</dbReference>
<comment type="caution">
    <text evidence="5">The sequence shown here is derived from an EMBL/GenBank/DDBJ whole genome shotgun (WGS) entry which is preliminary data.</text>
</comment>
<dbReference type="InterPro" id="IPR006127">
    <property type="entry name" value="ZnuA-like"/>
</dbReference>
<sequence>MKNEGEIMHKKSVLVGLLLALFVVVLAGCGQTATNKGSNKLQVVTTFYPIYEFTKAVAGSDADVTMLMPAGTEPHDYEPSAKDIGKISQANVFIYSSNNMETWVGSLKSSIDEGQTKILNASHSIKMIDENDELKSEEAELADKEETTSFESTDNYDPHIWLDPENAKEMVTNISKELIQQDPKHKQDYVKRTNAYLKKLTTLNTEYETTLKNAKNKTFVTQHAAFAYLAKQYGLTQVAIAGISSDGEPSPNRLAELQTYIKKYHVDTIFTEANDSSKIANMLARETNIKVKGLNPIEGLSKAQIEGGETYLSVMQDNLKSLKTVVK</sequence>
<evidence type="ECO:0000256" key="4">
    <source>
        <dbReference type="RuleBase" id="RU003512"/>
    </source>
</evidence>
<evidence type="ECO:0000256" key="3">
    <source>
        <dbReference type="ARBA" id="ARBA00022729"/>
    </source>
</evidence>
<comment type="similarity">
    <text evidence="1 4">Belongs to the bacterial solute-binding protein 9 family.</text>
</comment>
<keyword evidence="2 4" id="KW-0813">Transport</keyword>
<proteinExistence type="inferred from homology"/>
<dbReference type="CDD" id="cd01017">
    <property type="entry name" value="AdcA"/>
    <property type="match status" value="1"/>
</dbReference>
<organism evidence="5 6">
    <name type="scientific">Dellaglioa algida DSM 15638</name>
    <dbReference type="NCBI Taxonomy" id="1423719"/>
    <lineage>
        <taxon>Bacteria</taxon>
        <taxon>Bacillati</taxon>
        <taxon>Bacillota</taxon>
        <taxon>Bacilli</taxon>
        <taxon>Lactobacillales</taxon>
        <taxon>Lactobacillaceae</taxon>
        <taxon>Dellaglioa</taxon>
    </lineage>
</organism>
<name>A0A0R1HIB1_9LACO</name>
<reference evidence="5 6" key="1">
    <citation type="journal article" date="2015" name="Genome Announc.">
        <title>Expanding the biotechnology potential of lactobacilli through comparative genomics of 213 strains and associated genera.</title>
        <authorList>
            <person name="Sun Z."/>
            <person name="Harris H.M."/>
            <person name="McCann A."/>
            <person name="Guo C."/>
            <person name="Argimon S."/>
            <person name="Zhang W."/>
            <person name="Yang X."/>
            <person name="Jeffery I.B."/>
            <person name="Cooney J.C."/>
            <person name="Kagawa T.F."/>
            <person name="Liu W."/>
            <person name="Song Y."/>
            <person name="Salvetti E."/>
            <person name="Wrobel A."/>
            <person name="Rasinkangas P."/>
            <person name="Parkhill J."/>
            <person name="Rea M.C."/>
            <person name="O'Sullivan O."/>
            <person name="Ritari J."/>
            <person name="Douillard F.P."/>
            <person name="Paul Ross R."/>
            <person name="Yang R."/>
            <person name="Briner A.E."/>
            <person name="Felis G.E."/>
            <person name="de Vos W.M."/>
            <person name="Barrangou R."/>
            <person name="Klaenhammer T.R."/>
            <person name="Caufield P.W."/>
            <person name="Cui Y."/>
            <person name="Zhang H."/>
            <person name="O'Toole P.W."/>
        </authorList>
    </citation>
    <scope>NUCLEOTIDE SEQUENCE [LARGE SCALE GENOMIC DNA]</scope>
    <source>
        <strain evidence="5 6">DSM 15638</strain>
    </source>
</reference>
<dbReference type="Gene3D" id="3.40.50.1980">
    <property type="entry name" value="Nitrogenase molybdenum iron protein domain"/>
    <property type="match status" value="2"/>
</dbReference>
<evidence type="ECO:0000313" key="6">
    <source>
        <dbReference type="Proteomes" id="UP000051450"/>
    </source>
</evidence>
<dbReference type="GO" id="GO:0030001">
    <property type="term" value="P:metal ion transport"/>
    <property type="evidence" value="ECO:0007669"/>
    <property type="project" value="InterPro"/>
</dbReference>
<evidence type="ECO:0000256" key="2">
    <source>
        <dbReference type="ARBA" id="ARBA00022448"/>
    </source>
</evidence>
<gene>
    <name evidence="5" type="ORF">FC66_GL000458</name>
</gene>
<dbReference type="SUPFAM" id="SSF53807">
    <property type="entry name" value="Helical backbone' metal receptor"/>
    <property type="match status" value="1"/>
</dbReference>
<evidence type="ECO:0000313" key="5">
    <source>
        <dbReference type="EMBL" id="KRK45209.1"/>
    </source>
</evidence>
<dbReference type="PRINTS" id="PR00691">
    <property type="entry name" value="ADHESINB"/>
</dbReference>
<dbReference type="PANTHER" id="PTHR42953:SF3">
    <property type="entry name" value="HIGH-AFFINITY ZINC UPTAKE SYSTEM PROTEIN ZNUA"/>
    <property type="match status" value="1"/>
</dbReference>
<dbReference type="AlphaFoldDB" id="A0A0R1HIB1"/>
<dbReference type="STRING" id="1423719.FC66_GL000458"/>
<dbReference type="PANTHER" id="PTHR42953">
    <property type="entry name" value="HIGH-AFFINITY ZINC UPTAKE SYSTEM PROTEIN ZNUA-RELATED"/>
    <property type="match status" value="1"/>
</dbReference>
<protein>
    <submittedName>
        <fullName evidence="5">Zinc-binding lipoprotein AdcA</fullName>
    </submittedName>
</protein>
<dbReference type="PRINTS" id="PR00690">
    <property type="entry name" value="ADHESNFAMILY"/>
</dbReference>
<dbReference type="InterPro" id="IPR050492">
    <property type="entry name" value="Bact_metal-bind_prot9"/>
</dbReference>
<keyword evidence="5" id="KW-0449">Lipoprotein</keyword>
<dbReference type="PROSITE" id="PS51257">
    <property type="entry name" value="PROKAR_LIPOPROTEIN"/>
    <property type="match status" value="1"/>
</dbReference>
<keyword evidence="6" id="KW-1185">Reference proteome</keyword>
<dbReference type="InterPro" id="IPR006128">
    <property type="entry name" value="Lipoprotein_PsaA-like"/>
</dbReference>
<accession>A0A0R1HIB1</accession>
<keyword evidence="3" id="KW-0732">Signal</keyword>
<dbReference type="InterPro" id="IPR006129">
    <property type="entry name" value="AdhesinB"/>
</dbReference>
<evidence type="ECO:0000256" key="1">
    <source>
        <dbReference type="ARBA" id="ARBA00011028"/>
    </source>
</evidence>
<dbReference type="Pfam" id="PF01297">
    <property type="entry name" value="ZnuA"/>
    <property type="match status" value="1"/>
</dbReference>
<dbReference type="GO" id="GO:0046872">
    <property type="term" value="F:metal ion binding"/>
    <property type="evidence" value="ECO:0007669"/>
    <property type="project" value="InterPro"/>
</dbReference>
<dbReference type="PATRIC" id="fig|1423719.4.peg.462"/>
<dbReference type="EMBL" id="AZDI01000012">
    <property type="protein sequence ID" value="KRK45209.1"/>
    <property type="molecule type" value="Genomic_DNA"/>
</dbReference>
<dbReference type="GO" id="GO:0007155">
    <property type="term" value="P:cell adhesion"/>
    <property type="evidence" value="ECO:0007669"/>
    <property type="project" value="InterPro"/>
</dbReference>